<evidence type="ECO:0000256" key="4">
    <source>
        <dbReference type="PROSITE-ProRule" id="PRU00175"/>
    </source>
</evidence>
<feature type="transmembrane region" description="Helical" evidence="6">
    <location>
        <begin position="829"/>
        <end position="849"/>
    </location>
</feature>
<keyword evidence="6" id="KW-0472">Membrane</keyword>
<feature type="region of interest" description="Disordered" evidence="5">
    <location>
        <begin position="977"/>
        <end position="1007"/>
    </location>
</feature>
<evidence type="ECO:0000313" key="9">
    <source>
        <dbReference type="Proteomes" id="UP000636479"/>
    </source>
</evidence>
<feature type="region of interest" description="Disordered" evidence="5">
    <location>
        <begin position="1112"/>
        <end position="1132"/>
    </location>
</feature>
<evidence type="ECO:0000256" key="2">
    <source>
        <dbReference type="ARBA" id="ARBA00022771"/>
    </source>
</evidence>
<keyword evidence="2 4" id="KW-0863">Zinc-finger</keyword>
<feature type="compositionally biased region" description="Basic and acidic residues" evidence="5">
    <location>
        <begin position="787"/>
        <end position="801"/>
    </location>
</feature>
<feature type="compositionally biased region" description="Basic residues" evidence="5">
    <location>
        <begin position="1123"/>
        <end position="1132"/>
    </location>
</feature>
<gene>
    <name evidence="8" type="ORF">MIND_00090000</name>
</gene>
<feature type="region of interest" description="Disordered" evidence="5">
    <location>
        <begin position="586"/>
        <end position="690"/>
    </location>
</feature>
<dbReference type="InterPro" id="IPR053238">
    <property type="entry name" value="RING-H2_zinc_finger"/>
</dbReference>
<dbReference type="RefSeq" id="XP_037225764.1">
    <property type="nucleotide sequence ID" value="XM_037357854.1"/>
</dbReference>
<organism evidence="8 9">
    <name type="scientific">Mycena indigotica</name>
    <dbReference type="NCBI Taxonomy" id="2126181"/>
    <lineage>
        <taxon>Eukaryota</taxon>
        <taxon>Fungi</taxon>
        <taxon>Dikarya</taxon>
        <taxon>Basidiomycota</taxon>
        <taxon>Agaricomycotina</taxon>
        <taxon>Agaricomycetes</taxon>
        <taxon>Agaricomycetidae</taxon>
        <taxon>Agaricales</taxon>
        <taxon>Marasmiineae</taxon>
        <taxon>Mycenaceae</taxon>
        <taxon>Mycena</taxon>
    </lineage>
</organism>
<evidence type="ECO:0000259" key="7">
    <source>
        <dbReference type="PROSITE" id="PS50089"/>
    </source>
</evidence>
<feature type="transmembrane region" description="Helical" evidence="6">
    <location>
        <begin position="883"/>
        <end position="905"/>
    </location>
</feature>
<feature type="compositionally biased region" description="Polar residues" evidence="5">
    <location>
        <begin position="586"/>
        <end position="597"/>
    </location>
</feature>
<feature type="transmembrane region" description="Helical" evidence="6">
    <location>
        <begin position="716"/>
        <end position="736"/>
    </location>
</feature>
<protein>
    <submittedName>
        <fullName evidence="8">RING-type domain-containing protein</fullName>
    </submittedName>
</protein>
<proteinExistence type="predicted"/>
<dbReference type="AlphaFoldDB" id="A0A8H6TE61"/>
<dbReference type="GeneID" id="59340370"/>
<dbReference type="SMART" id="SM00184">
    <property type="entry name" value="RING"/>
    <property type="match status" value="1"/>
</dbReference>
<feature type="compositionally biased region" description="Low complexity" evidence="5">
    <location>
        <begin position="677"/>
        <end position="690"/>
    </location>
</feature>
<dbReference type="GO" id="GO:0008270">
    <property type="term" value="F:zinc ion binding"/>
    <property type="evidence" value="ECO:0007669"/>
    <property type="project" value="UniProtKB-KW"/>
</dbReference>
<dbReference type="SUPFAM" id="SSF57850">
    <property type="entry name" value="RING/U-box"/>
    <property type="match status" value="1"/>
</dbReference>
<dbReference type="Pfam" id="PF13923">
    <property type="entry name" value="zf-C3HC4_2"/>
    <property type="match status" value="1"/>
</dbReference>
<dbReference type="InterPro" id="IPR001841">
    <property type="entry name" value="Znf_RING"/>
</dbReference>
<evidence type="ECO:0000256" key="3">
    <source>
        <dbReference type="ARBA" id="ARBA00022833"/>
    </source>
</evidence>
<keyword evidence="9" id="KW-1185">Reference proteome</keyword>
<feature type="region of interest" description="Disordered" evidence="5">
    <location>
        <begin position="1039"/>
        <end position="1071"/>
    </location>
</feature>
<evidence type="ECO:0000256" key="6">
    <source>
        <dbReference type="SAM" id="Phobius"/>
    </source>
</evidence>
<evidence type="ECO:0000313" key="8">
    <source>
        <dbReference type="EMBL" id="KAF7315741.1"/>
    </source>
</evidence>
<keyword evidence="6" id="KW-0812">Transmembrane</keyword>
<feature type="region of interest" description="Disordered" evidence="5">
    <location>
        <begin position="787"/>
        <end position="806"/>
    </location>
</feature>
<dbReference type="OrthoDB" id="8062037at2759"/>
<keyword evidence="3" id="KW-0862">Zinc</keyword>
<feature type="compositionally biased region" description="Acidic residues" evidence="5">
    <location>
        <begin position="994"/>
        <end position="1006"/>
    </location>
</feature>
<dbReference type="PANTHER" id="PTHR14155">
    <property type="entry name" value="RING FINGER DOMAIN-CONTAINING"/>
    <property type="match status" value="1"/>
</dbReference>
<dbReference type="Gene3D" id="3.30.40.10">
    <property type="entry name" value="Zinc/RING finger domain, C3HC4 (zinc finger)"/>
    <property type="match status" value="1"/>
</dbReference>
<dbReference type="PANTHER" id="PTHR14155:SF86">
    <property type="entry name" value="OS06G0534500 PROTEIN"/>
    <property type="match status" value="1"/>
</dbReference>
<evidence type="ECO:0000256" key="5">
    <source>
        <dbReference type="SAM" id="MobiDB-lite"/>
    </source>
</evidence>
<dbReference type="Proteomes" id="UP000636479">
    <property type="component" value="Unassembled WGS sequence"/>
</dbReference>
<reference evidence="8" key="1">
    <citation type="submission" date="2020-05" db="EMBL/GenBank/DDBJ databases">
        <title>Mycena genomes resolve the evolution of fungal bioluminescence.</title>
        <authorList>
            <person name="Tsai I.J."/>
        </authorList>
    </citation>
    <scope>NUCLEOTIDE SEQUENCE</scope>
    <source>
        <strain evidence="8">171206Taipei</strain>
    </source>
</reference>
<dbReference type="PROSITE" id="PS50089">
    <property type="entry name" value="ZF_RING_2"/>
    <property type="match status" value="1"/>
</dbReference>
<keyword evidence="6" id="KW-1133">Transmembrane helix</keyword>
<feature type="compositionally biased region" description="Basic and acidic residues" evidence="5">
    <location>
        <begin position="598"/>
        <end position="619"/>
    </location>
</feature>
<accession>A0A8H6TE61</accession>
<name>A0A8H6TE61_9AGAR</name>
<feature type="domain" description="RING-type" evidence="7">
    <location>
        <begin position="1026"/>
        <end position="1111"/>
    </location>
</feature>
<dbReference type="InterPro" id="IPR013083">
    <property type="entry name" value="Znf_RING/FYVE/PHD"/>
</dbReference>
<feature type="transmembrane region" description="Helical" evidence="6">
    <location>
        <begin position="861"/>
        <end position="877"/>
    </location>
</feature>
<keyword evidence="1" id="KW-0479">Metal-binding</keyword>
<comment type="caution">
    <text evidence="8">The sequence shown here is derived from an EMBL/GenBank/DDBJ whole genome shotgun (WGS) entry which is preliminary data.</text>
</comment>
<dbReference type="EMBL" id="JACAZF010000001">
    <property type="protein sequence ID" value="KAF7315741.1"/>
    <property type="molecule type" value="Genomic_DNA"/>
</dbReference>
<sequence>MLLTLPPELFFFIYIELDITDTLSFRQASGGPPNRHGCTKALWIRLFERLFHDSLIPPSLINYTSFDAATLETLAHRISTLSRRENLPPTVSHAWRTQLPRGIQWVGLAASRWLIAASSDRQVSTLQCWDLTRAFNGDDSPVAQIYLPAQVKTAKLEVQQSGIILALGLMNPSTALYVVSLKRKSDCVVFVHEYSLIGSSHVLMLHDAFVGCAIREALNEPHIVNWKTGALLDIQPPPGGLDIPSRRSVPHLMTMWTEDTLVIVRFDALEFYRREGDRLLFLRLSKFQNEEDRIQEVTVCQHCDLAYLQLAIVAHCNIRLLTVGWDNQEIIINAVSITDFSPYELGFPIIRLGTSQSSTRIVWVSGHGWIKSGIKPSLAIFSLTKHSTSALMWKDENVHAPALWAFSIVDYDDILGLTVVGNHFGELAVYDHVGGYAKLVGSSFGAAPVLEANRTVISEALDECVISGSPFHLDIPFPVTRAMSHAELVSSRAGRWAQDNLDLDPQVWIRTNFTTDTIVTKKDRFIDYDTWEGQPGDQGWLLSHMYGLPGEIIPQAFASFHPESIDTTHVYWRNIMLFRLSPNGTNIPSSQGFSSSRLEGRLSMGKERDRGVTYDRSDFVDAPMSDSLRRTHSAPAPSAIRPPPPAALPSSLRHSESHPPPSTSAHSPQLVPPTLPSTPTTATAPPTTNPSVHTRIITFFGYGRGASRSRKQLVSLWYNLTWGFVQIVLIITMLSIGATTESKTIPGRSEFLACRSLSAWDCTYILRVCLSSSMTYWGWRRDRQAHTRANDPERPNTRHPNEPAPMPPSPGEIAAIQAALPHTVLYSRLSILSSLFTLSWFLTAHILAYSSVHTCRNSSPHIWWLTFGILCIMYLVVLEVIILGFVVFVVAPIVFLFWNVVLICLGRHPMQNPGLIRPDVGKLSQSVVDKIPLVMYIPAPPDAAPGSLPLPQAVYSYPPKAPTAQAPPRKHRFKFLRKSTKAADPTATASDKPEETEQDAPEAWEDNWERTTGYPFVMLENNRASCAICLMDFEEPKKKGESEAAPAPESSGIQEVPVEPSGPEESDGTLRLQDAGEGAQPLRLLACGHVFHAPCLDPWLTDVSGRCPVCQRPVEIPNEPGKKKGARRRRNA</sequence>
<evidence type="ECO:0000256" key="1">
    <source>
        <dbReference type="ARBA" id="ARBA00022723"/>
    </source>
</evidence>